<dbReference type="SUPFAM" id="SSF54211">
    <property type="entry name" value="Ribosomal protein S5 domain 2-like"/>
    <property type="match status" value="1"/>
</dbReference>
<dbReference type="RefSeq" id="XP_024883045.1">
    <property type="nucleotide sequence ID" value="XM_025027277.1"/>
</dbReference>
<dbReference type="GO" id="GO:0005524">
    <property type="term" value="F:ATP binding"/>
    <property type="evidence" value="ECO:0007669"/>
    <property type="project" value="UniProtKB-KW"/>
</dbReference>
<keyword evidence="4" id="KW-0143">Chaperone</keyword>
<accession>A0A6J1QR67</accession>
<evidence type="ECO:0000256" key="2">
    <source>
        <dbReference type="ARBA" id="ARBA00022741"/>
    </source>
</evidence>
<dbReference type="InterPro" id="IPR036890">
    <property type="entry name" value="HATPase_C_sf"/>
</dbReference>
<dbReference type="SUPFAM" id="SSF55874">
    <property type="entry name" value="ATPase domain of HSP90 chaperone/DNA topoisomerase II/histidine kinase"/>
    <property type="match status" value="1"/>
</dbReference>
<dbReference type="GeneID" id="112461870"/>
<organism evidence="5 6">
    <name type="scientific">Temnothorax curvispinosus</name>
    <dbReference type="NCBI Taxonomy" id="300111"/>
    <lineage>
        <taxon>Eukaryota</taxon>
        <taxon>Metazoa</taxon>
        <taxon>Ecdysozoa</taxon>
        <taxon>Arthropoda</taxon>
        <taxon>Hexapoda</taxon>
        <taxon>Insecta</taxon>
        <taxon>Pterygota</taxon>
        <taxon>Neoptera</taxon>
        <taxon>Endopterygota</taxon>
        <taxon>Hymenoptera</taxon>
        <taxon>Apocrita</taxon>
        <taxon>Aculeata</taxon>
        <taxon>Formicoidea</taxon>
        <taxon>Formicidae</taxon>
        <taxon>Myrmicinae</taxon>
        <taxon>Temnothorax</taxon>
    </lineage>
</organism>
<evidence type="ECO:0000313" key="6">
    <source>
        <dbReference type="RefSeq" id="XP_024883045.1"/>
    </source>
</evidence>
<reference evidence="6" key="1">
    <citation type="submission" date="2025-08" db="UniProtKB">
        <authorList>
            <consortium name="RefSeq"/>
        </authorList>
    </citation>
    <scope>IDENTIFICATION</scope>
    <source>
        <tissue evidence="6">Whole body</tissue>
    </source>
</reference>
<dbReference type="GO" id="GO:0051082">
    <property type="term" value="F:unfolded protein binding"/>
    <property type="evidence" value="ECO:0007669"/>
    <property type="project" value="InterPro"/>
</dbReference>
<sequence>MTETEMINNLGTIAKSGTKIFKSTMDCDSMIDKFGIGFYSVYLVADKIVVTSKRYDDDLYEWESNSHQRYSIRCDRTNNSMEHQTGHLRGHNRDKLARLLKSRTSASGDEACSLQDYINRMKKNQRYIYFIAGENIKQVEDSVFIEALKMRDIEVIYMTDPIDEFMR</sequence>
<dbReference type="OrthoDB" id="6597493at2759"/>
<name>A0A6J1QR67_9HYME</name>
<comment type="similarity">
    <text evidence="1">Belongs to the heat shock protein 90 family.</text>
</comment>
<dbReference type="AlphaFoldDB" id="A0A6J1QR67"/>
<gene>
    <name evidence="6" type="primary">LOC112461870</name>
</gene>
<dbReference type="GO" id="GO:0016887">
    <property type="term" value="F:ATP hydrolysis activity"/>
    <property type="evidence" value="ECO:0007669"/>
    <property type="project" value="InterPro"/>
</dbReference>
<keyword evidence="5" id="KW-1185">Reference proteome</keyword>
<evidence type="ECO:0000256" key="4">
    <source>
        <dbReference type="ARBA" id="ARBA00023186"/>
    </source>
</evidence>
<protein>
    <submittedName>
        <fullName evidence="6">Heat shock protein 83-like</fullName>
    </submittedName>
</protein>
<keyword evidence="3" id="KW-0067">ATP-binding</keyword>
<keyword evidence="2" id="KW-0547">Nucleotide-binding</keyword>
<evidence type="ECO:0000256" key="1">
    <source>
        <dbReference type="ARBA" id="ARBA00008239"/>
    </source>
</evidence>
<proteinExistence type="inferred from homology"/>
<dbReference type="PANTHER" id="PTHR11528">
    <property type="entry name" value="HEAT SHOCK PROTEIN 90 FAMILY MEMBER"/>
    <property type="match status" value="1"/>
</dbReference>
<evidence type="ECO:0000256" key="3">
    <source>
        <dbReference type="ARBA" id="ARBA00022840"/>
    </source>
</evidence>
<dbReference type="InterPro" id="IPR001404">
    <property type="entry name" value="Hsp90_fam"/>
</dbReference>
<dbReference type="GO" id="GO:0140662">
    <property type="term" value="F:ATP-dependent protein folding chaperone"/>
    <property type="evidence" value="ECO:0007669"/>
    <property type="project" value="InterPro"/>
</dbReference>
<dbReference type="InterPro" id="IPR020568">
    <property type="entry name" value="Ribosomal_Su5_D2-typ_SF"/>
</dbReference>
<dbReference type="Gene3D" id="3.40.50.11260">
    <property type="match status" value="1"/>
</dbReference>
<evidence type="ECO:0000313" key="5">
    <source>
        <dbReference type="Proteomes" id="UP000504618"/>
    </source>
</evidence>
<dbReference type="Pfam" id="PF00183">
    <property type="entry name" value="HSP90"/>
    <property type="match status" value="1"/>
</dbReference>
<dbReference type="Proteomes" id="UP000504618">
    <property type="component" value="Unplaced"/>
</dbReference>